<dbReference type="GO" id="GO:0005829">
    <property type="term" value="C:cytosol"/>
    <property type="evidence" value="ECO:0007669"/>
    <property type="project" value="TreeGrafter"/>
</dbReference>
<dbReference type="InterPro" id="IPR002376">
    <property type="entry name" value="Formyl_transf_N"/>
</dbReference>
<comment type="catalytic activity">
    <reaction evidence="5">
        <text>L-methionyl-tRNA(fMet) + (6R)-10-formyltetrahydrofolate = N-formyl-L-methionyl-tRNA(fMet) + (6S)-5,6,7,8-tetrahydrofolate + H(+)</text>
        <dbReference type="Rhea" id="RHEA:24380"/>
        <dbReference type="Rhea" id="RHEA-COMP:9952"/>
        <dbReference type="Rhea" id="RHEA-COMP:9953"/>
        <dbReference type="ChEBI" id="CHEBI:15378"/>
        <dbReference type="ChEBI" id="CHEBI:57453"/>
        <dbReference type="ChEBI" id="CHEBI:78530"/>
        <dbReference type="ChEBI" id="CHEBI:78844"/>
        <dbReference type="ChEBI" id="CHEBI:195366"/>
        <dbReference type="EC" id="2.1.2.9"/>
    </reaction>
</comment>
<protein>
    <recommendedName>
        <fullName evidence="2 5">Methionyl-tRNA formyltransferase</fullName>
        <ecNumber evidence="2 5">2.1.2.9</ecNumber>
    </recommendedName>
</protein>
<accession>A0A4Y8WRF5</accession>
<organism evidence="8 9">
    <name type="scientific">Porphyromonas levii</name>
    <dbReference type="NCBI Taxonomy" id="28114"/>
    <lineage>
        <taxon>Bacteria</taxon>
        <taxon>Pseudomonadati</taxon>
        <taxon>Bacteroidota</taxon>
        <taxon>Bacteroidia</taxon>
        <taxon>Bacteroidales</taxon>
        <taxon>Porphyromonadaceae</taxon>
        <taxon>Porphyromonas</taxon>
    </lineage>
</organism>
<dbReference type="GO" id="GO:0004479">
    <property type="term" value="F:methionyl-tRNA formyltransferase activity"/>
    <property type="evidence" value="ECO:0007669"/>
    <property type="project" value="UniProtKB-UniRule"/>
</dbReference>
<proteinExistence type="inferred from homology"/>
<gene>
    <name evidence="5" type="primary">fmt</name>
    <name evidence="8" type="ORF">E4P47_02285</name>
</gene>
<dbReference type="Proteomes" id="UP000297225">
    <property type="component" value="Unassembled WGS sequence"/>
</dbReference>
<dbReference type="InterPro" id="IPR041711">
    <property type="entry name" value="Met-tRNA-FMT_N"/>
</dbReference>
<dbReference type="OrthoDB" id="9802815at2"/>
<evidence type="ECO:0000256" key="2">
    <source>
        <dbReference type="ARBA" id="ARBA00012261"/>
    </source>
</evidence>
<dbReference type="AlphaFoldDB" id="A0A4Y8WRF5"/>
<feature type="binding site" evidence="5">
    <location>
        <begin position="119"/>
        <end position="122"/>
    </location>
    <ligand>
        <name>(6S)-5,6,7,8-tetrahydrofolate</name>
        <dbReference type="ChEBI" id="CHEBI:57453"/>
    </ligand>
</feature>
<dbReference type="HAMAP" id="MF_00182">
    <property type="entry name" value="Formyl_trans"/>
    <property type="match status" value="1"/>
</dbReference>
<keyword evidence="3 5" id="KW-0808">Transferase</keyword>
<evidence type="ECO:0000313" key="9">
    <source>
        <dbReference type="Proteomes" id="UP000297225"/>
    </source>
</evidence>
<reference evidence="8 9" key="1">
    <citation type="submission" date="2019-03" db="EMBL/GenBank/DDBJ databases">
        <title>Porphyromonas levii Isolated from the Uterus of Dairy Cows.</title>
        <authorList>
            <person name="Francis A.M."/>
        </authorList>
    </citation>
    <scope>NUCLEOTIDE SEQUENCE [LARGE SCALE GENOMIC DNA]</scope>
    <source>
        <strain evidence="8 9">AF5678</strain>
    </source>
</reference>
<dbReference type="Pfam" id="PF00551">
    <property type="entry name" value="Formyl_trans_N"/>
    <property type="match status" value="1"/>
</dbReference>
<keyword evidence="9" id="KW-1185">Reference proteome</keyword>
<sequence length="320" mass="35304">MRTLEGIELMKIVYFGTPDFASYILEYLVAKGNDIVGVVTAPDKPAGRGHKLRPSAVKEVALRVLPEVPLLQPESLKDEAFLAQLEALQADLFIVIAFRMLPKEVWGMPKQGTFNLHASLLPQYRGAAPIQHAILNDDAKTGVTTFLLNEGIDQGKILMQEEIEIATDETGGSLHDKLMQLGAEVSYKTVRGLAEGTITPRPQASDEGIKYATKIFKEDRLLSFQYSSARKLELRVRAMSPYPTAIAVMGDEEIKVFNAREVPSLGAKSPGTSVVTDSTLMVQCQEGALELLEVQFPNKRRTTVRDYLLGNKIEDGVIFK</sequence>
<comment type="caution">
    <text evidence="8">The sequence shown here is derived from an EMBL/GenBank/DDBJ whole genome shotgun (WGS) entry which is preliminary data.</text>
</comment>
<name>A0A4Y8WRF5_9PORP</name>
<evidence type="ECO:0000259" key="7">
    <source>
        <dbReference type="Pfam" id="PF02911"/>
    </source>
</evidence>
<dbReference type="InterPro" id="IPR044135">
    <property type="entry name" value="Met-tRNA-FMT_C"/>
</dbReference>
<evidence type="ECO:0000259" key="6">
    <source>
        <dbReference type="Pfam" id="PF00551"/>
    </source>
</evidence>
<dbReference type="InterPro" id="IPR005794">
    <property type="entry name" value="Fmt"/>
</dbReference>
<dbReference type="PANTHER" id="PTHR11138">
    <property type="entry name" value="METHIONYL-TRNA FORMYLTRANSFERASE"/>
    <property type="match status" value="1"/>
</dbReference>
<evidence type="ECO:0000256" key="3">
    <source>
        <dbReference type="ARBA" id="ARBA00022679"/>
    </source>
</evidence>
<dbReference type="Pfam" id="PF02911">
    <property type="entry name" value="Formyl_trans_C"/>
    <property type="match status" value="1"/>
</dbReference>
<dbReference type="InterPro" id="IPR036477">
    <property type="entry name" value="Formyl_transf_N_sf"/>
</dbReference>
<dbReference type="NCBIfam" id="TIGR00460">
    <property type="entry name" value="fmt"/>
    <property type="match status" value="1"/>
</dbReference>
<dbReference type="STRING" id="1122973.GCA_000379925_01173"/>
<dbReference type="EMBL" id="SPNC01000019">
    <property type="protein sequence ID" value="TFH96493.1"/>
    <property type="molecule type" value="Genomic_DNA"/>
</dbReference>
<dbReference type="SUPFAM" id="SSF50486">
    <property type="entry name" value="FMT C-terminal domain-like"/>
    <property type="match status" value="1"/>
</dbReference>
<dbReference type="PANTHER" id="PTHR11138:SF5">
    <property type="entry name" value="METHIONYL-TRNA FORMYLTRANSFERASE, MITOCHONDRIAL"/>
    <property type="match status" value="1"/>
</dbReference>
<dbReference type="Gene3D" id="3.40.50.12230">
    <property type="match status" value="1"/>
</dbReference>
<dbReference type="EC" id="2.1.2.9" evidence="2 5"/>
<dbReference type="InterPro" id="IPR005793">
    <property type="entry name" value="Formyl_trans_C"/>
</dbReference>
<evidence type="ECO:0000256" key="5">
    <source>
        <dbReference type="HAMAP-Rule" id="MF_00182"/>
    </source>
</evidence>
<dbReference type="SUPFAM" id="SSF53328">
    <property type="entry name" value="Formyltransferase"/>
    <property type="match status" value="1"/>
</dbReference>
<evidence type="ECO:0000313" key="8">
    <source>
        <dbReference type="EMBL" id="TFH96493.1"/>
    </source>
</evidence>
<evidence type="ECO:0000256" key="1">
    <source>
        <dbReference type="ARBA" id="ARBA00010699"/>
    </source>
</evidence>
<keyword evidence="4 5" id="KW-0648">Protein biosynthesis</keyword>
<dbReference type="InterPro" id="IPR011034">
    <property type="entry name" value="Formyl_transferase-like_C_sf"/>
</dbReference>
<feature type="domain" description="Formyl transferase C-terminal" evidence="7">
    <location>
        <begin position="214"/>
        <end position="311"/>
    </location>
</feature>
<dbReference type="CDD" id="cd08646">
    <property type="entry name" value="FMT_core_Met-tRNA-FMT_N"/>
    <property type="match status" value="1"/>
</dbReference>
<comment type="similarity">
    <text evidence="1 5">Belongs to the Fmt family.</text>
</comment>
<feature type="domain" description="Formyl transferase N-terminal" evidence="6">
    <location>
        <begin position="10"/>
        <end position="185"/>
    </location>
</feature>
<comment type="function">
    <text evidence="5">Attaches a formyl group to the free amino group of methionyl-tRNA(fMet). The formyl group appears to play a dual role in the initiator identity of N-formylmethionyl-tRNA by promoting its recognition by IF2 and preventing the misappropriation of this tRNA by the elongation apparatus.</text>
</comment>
<evidence type="ECO:0000256" key="4">
    <source>
        <dbReference type="ARBA" id="ARBA00022917"/>
    </source>
</evidence>
<dbReference type="CDD" id="cd08704">
    <property type="entry name" value="Met_tRNA_FMT_C"/>
    <property type="match status" value="1"/>
</dbReference>